<dbReference type="Proteomes" id="UP000007875">
    <property type="component" value="Unassembled WGS sequence"/>
</dbReference>
<reference evidence="2" key="2">
    <citation type="submission" date="2025-08" db="UniProtKB">
        <authorList>
            <consortium name="Ensembl"/>
        </authorList>
    </citation>
    <scope>IDENTIFICATION</scope>
</reference>
<dbReference type="AlphaFoldDB" id="H2YL72"/>
<proteinExistence type="predicted"/>
<organism evidence="2 3">
    <name type="scientific">Ciona savignyi</name>
    <name type="common">Pacific transparent sea squirt</name>
    <dbReference type="NCBI Taxonomy" id="51511"/>
    <lineage>
        <taxon>Eukaryota</taxon>
        <taxon>Metazoa</taxon>
        <taxon>Chordata</taxon>
        <taxon>Tunicata</taxon>
        <taxon>Ascidiacea</taxon>
        <taxon>Phlebobranchia</taxon>
        <taxon>Cionidae</taxon>
        <taxon>Ciona</taxon>
    </lineage>
</organism>
<protein>
    <submittedName>
        <fullName evidence="2">Uncharacterized protein</fullName>
    </submittedName>
</protein>
<accession>H2YL72</accession>
<evidence type="ECO:0000313" key="3">
    <source>
        <dbReference type="Proteomes" id="UP000007875"/>
    </source>
</evidence>
<evidence type="ECO:0000313" key="2">
    <source>
        <dbReference type="Ensembl" id="ENSCSAVP00000006074.1"/>
    </source>
</evidence>
<feature type="region of interest" description="Disordered" evidence="1">
    <location>
        <begin position="1"/>
        <end position="40"/>
    </location>
</feature>
<dbReference type="Ensembl" id="ENSCSAVT00000006151.1">
    <property type="protein sequence ID" value="ENSCSAVP00000006074.1"/>
    <property type="gene ID" value="ENSCSAVG00000003630.1"/>
</dbReference>
<keyword evidence="3" id="KW-1185">Reference proteome</keyword>
<sequence length="40" mass="4148">MGGLLQGGDFLPPPQLRGCDAEIGEGTGCSWSPEEREEGA</sequence>
<name>H2YL72_CIOSA</name>
<evidence type="ECO:0000256" key="1">
    <source>
        <dbReference type="SAM" id="MobiDB-lite"/>
    </source>
</evidence>
<dbReference type="InParanoid" id="H2YL72"/>
<dbReference type="HOGENOM" id="CLU_3301995_0_0_1"/>
<reference evidence="3" key="1">
    <citation type="submission" date="2003-08" db="EMBL/GenBank/DDBJ databases">
        <authorList>
            <person name="Birren B."/>
            <person name="Nusbaum C."/>
            <person name="Abebe A."/>
            <person name="Abouelleil A."/>
            <person name="Adekoya E."/>
            <person name="Ait-zahra M."/>
            <person name="Allen N."/>
            <person name="Allen T."/>
            <person name="An P."/>
            <person name="Anderson M."/>
            <person name="Anderson S."/>
            <person name="Arachchi H."/>
            <person name="Armbruster J."/>
            <person name="Bachantsang P."/>
            <person name="Baldwin J."/>
            <person name="Barry A."/>
            <person name="Bayul T."/>
            <person name="Blitshsteyn B."/>
            <person name="Bloom T."/>
            <person name="Blye J."/>
            <person name="Boguslavskiy L."/>
            <person name="Borowsky M."/>
            <person name="Boukhgalter B."/>
            <person name="Brunache A."/>
            <person name="Butler J."/>
            <person name="Calixte N."/>
            <person name="Calvo S."/>
            <person name="Camarata J."/>
            <person name="Campo K."/>
            <person name="Chang J."/>
            <person name="Cheshatsang Y."/>
            <person name="Citroen M."/>
            <person name="Collymore A."/>
            <person name="Considine T."/>
            <person name="Cook A."/>
            <person name="Cooke P."/>
            <person name="Corum B."/>
            <person name="Cuomo C."/>
            <person name="David R."/>
            <person name="Dawoe T."/>
            <person name="Degray S."/>
            <person name="Dodge S."/>
            <person name="Dooley K."/>
            <person name="Dorje P."/>
            <person name="Dorjee K."/>
            <person name="Dorris L."/>
            <person name="Duffey N."/>
            <person name="Dupes A."/>
            <person name="Elkins T."/>
            <person name="Engels R."/>
            <person name="Erickson J."/>
            <person name="Farina A."/>
            <person name="Faro S."/>
            <person name="Ferreira P."/>
            <person name="Fischer H."/>
            <person name="Fitzgerald M."/>
            <person name="Foley K."/>
            <person name="Gage D."/>
            <person name="Galagan J."/>
            <person name="Gearin G."/>
            <person name="Gnerre S."/>
            <person name="Gnirke A."/>
            <person name="Goyette A."/>
            <person name="Graham J."/>
            <person name="Grandbois E."/>
            <person name="Gyaltsen K."/>
            <person name="Hafez N."/>
            <person name="Hagopian D."/>
            <person name="Hagos B."/>
            <person name="Hall J."/>
            <person name="Hatcher B."/>
            <person name="Heller A."/>
            <person name="Higgins H."/>
            <person name="Honan T."/>
            <person name="Horn A."/>
            <person name="Houde N."/>
            <person name="Hughes L."/>
            <person name="Hulme W."/>
            <person name="Husby E."/>
            <person name="Iliev I."/>
            <person name="Jaffe D."/>
            <person name="Jones C."/>
            <person name="Kamal M."/>
            <person name="Kamat A."/>
            <person name="Kamvysselis M."/>
            <person name="Karlsson E."/>
            <person name="Kells C."/>
            <person name="Kieu A."/>
            <person name="Kisner P."/>
            <person name="Kodira C."/>
            <person name="Kulbokas E."/>
            <person name="Labutti K."/>
            <person name="Lama D."/>
            <person name="Landers T."/>
            <person name="Leger J."/>
            <person name="Levine S."/>
            <person name="Lewis D."/>
            <person name="Lewis T."/>
            <person name="Lindblad-toh K."/>
            <person name="Liu X."/>
            <person name="Lokyitsang T."/>
            <person name="Lokyitsang Y."/>
            <person name="Lucien O."/>
            <person name="Lui A."/>
            <person name="Ma L.J."/>
            <person name="Mabbitt R."/>
            <person name="Macdonald J."/>
            <person name="Maclean C."/>
            <person name="Major J."/>
            <person name="Manning J."/>
            <person name="Marabella R."/>
            <person name="Maru K."/>
            <person name="Matthews C."/>
            <person name="Mauceli E."/>
            <person name="Mccarthy M."/>
            <person name="Mcdonough S."/>
            <person name="Mcghee T."/>
            <person name="Meldrim J."/>
            <person name="Meneus L."/>
            <person name="Mesirov J."/>
            <person name="Mihalev A."/>
            <person name="Mihova T."/>
            <person name="Mikkelsen T."/>
            <person name="Mlenga V."/>
            <person name="Moru K."/>
            <person name="Mozes J."/>
            <person name="Mulrain L."/>
            <person name="Munson G."/>
            <person name="Naylor J."/>
            <person name="Newes C."/>
            <person name="Nguyen C."/>
            <person name="Nguyen N."/>
            <person name="Nguyen T."/>
            <person name="Nicol R."/>
            <person name="Nielsen C."/>
            <person name="Nizzari M."/>
            <person name="Norbu C."/>
            <person name="Norbu N."/>
            <person name="O'donnell P."/>
            <person name="Okoawo O."/>
            <person name="O'leary S."/>
            <person name="Omotosho B."/>
            <person name="O'neill K."/>
            <person name="Osman S."/>
            <person name="Parker S."/>
            <person name="Perrin D."/>
            <person name="Phunkhang P."/>
            <person name="Piqani B."/>
            <person name="Purcell S."/>
            <person name="Rachupka T."/>
            <person name="Ramasamy U."/>
            <person name="Rameau R."/>
            <person name="Ray V."/>
            <person name="Raymond C."/>
            <person name="Retta R."/>
            <person name="Richardson S."/>
            <person name="Rise C."/>
            <person name="Rodriguez J."/>
            <person name="Rogers J."/>
            <person name="Rogov P."/>
            <person name="Rutman M."/>
            <person name="Schupbach R."/>
            <person name="Seaman C."/>
            <person name="Settipalli S."/>
            <person name="Sharpe T."/>
            <person name="Sheridan J."/>
            <person name="Sherpa N."/>
            <person name="Shi J."/>
            <person name="Smirnov S."/>
            <person name="Smith C."/>
            <person name="Sougnez C."/>
            <person name="Spencer B."/>
            <person name="Stalker J."/>
            <person name="Stange-thomann N."/>
            <person name="Stavropoulos S."/>
            <person name="Stetson K."/>
            <person name="Stone C."/>
            <person name="Stone S."/>
            <person name="Stubbs M."/>
            <person name="Talamas J."/>
            <person name="Tchuinga P."/>
            <person name="Tenzing P."/>
            <person name="Tesfaye S."/>
            <person name="Theodore J."/>
            <person name="Thoulutsang Y."/>
            <person name="Topham K."/>
            <person name="Towey S."/>
            <person name="Tsamla T."/>
            <person name="Tsomo N."/>
            <person name="Vallee D."/>
            <person name="Vassiliev H."/>
            <person name="Venkataraman V."/>
            <person name="Vinson J."/>
            <person name="Vo A."/>
            <person name="Wade C."/>
            <person name="Wang S."/>
            <person name="Wangchuk T."/>
            <person name="Wangdi T."/>
            <person name="Whittaker C."/>
            <person name="Wilkinson J."/>
            <person name="Wu Y."/>
            <person name="Wyman D."/>
            <person name="Yadav S."/>
            <person name="Yang S."/>
            <person name="Yang X."/>
            <person name="Yeager S."/>
            <person name="Yee E."/>
            <person name="Young G."/>
            <person name="Zainoun J."/>
            <person name="Zembeck L."/>
            <person name="Zimmer A."/>
            <person name="Zody M."/>
            <person name="Lander E."/>
        </authorList>
    </citation>
    <scope>NUCLEOTIDE SEQUENCE [LARGE SCALE GENOMIC DNA]</scope>
</reference>
<reference evidence="2" key="3">
    <citation type="submission" date="2025-09" db="UniProtKB">
        <authorList>
            <consortium name="Ensembl"/>
        </authorList>
    </citation>
    <scope>IDENTIFICATION</scope>
</reference>